<proteinExistence type="predicted"/>
<keyword evidence="3" id="KW-1185">Reference proteome</keyword>
<dbReference type="RefSeq" id="WP_380722502.1">
    <property type="nucleotide sequence ID" value="NZ_JBHSGI010000034.1"/>
</dbReference>
<name>A0ABV9KP52_9RHOB</name>
<feature type="domain" description="Phage capsid-like C-terminal" evidence="1">
    <location>
        <begin position="76"/>
        <end position="340"/>
    </location>
</feature>
<accession>A0ABV9KP52</accession>
<organism evidence="2 3">
    <name type="scientific">Seohaeicola nanhaiensis</name>
    <dbReference type="NCBI Taxonomy" id="1387282"/>
    <lineage>
        <taxon>Bacteria</taxon>
        <taxon>Pseudomonadati</taxon>
        <taxon>Pseudomonadota</taxon>
        <taxon>Alphaproteobacteria</taxon>
        <taxon>Rhodobacterales</taxon>
        <taxon>Roseobacteraceae</taxon>
        <taxon>Seohaeicola</taxon>
    </lineage>
</organism>
<gene>
    <name evidence="2" type="ORF">ACFO5X_24305</name>
</gene>
<dbReference type="InterPro" id="IPR054612">
    <property type="entry name" value="Phage_capsid-like_C"/>
</dbReference>
<dbReference type="EMBL" id="JBHSGI010000034">
    <property type="protein sequence ID" value="MFC4671696.1"/>
    <property type="molecule type" value="Genomic_DNA"/>
</dbReference>
<dbReference type="Proteomes" id="UP001595973">
    <property type="component" value="Unassembled WGS sequence"/>
</dbReference>
<comment type="caution">
    <text evidence="2">The sequence shown here is derived from an EMBL/GenBank/DDBJ whole genome shotgun (WGS) entry which is preliminary data.</text>
</comment>
<evidence type="ECO:0000313" key="3">
    <source>
        <dbReference type="Proteomes" id="UP001595973"/>
    </source>
</evidence>
<reference evidence="3" key="1">
    <citation type="journal article" date="2019" name="Int. J. Syst. Evol. Microbiol.">
        <title>The Global Catalogue of Microorganisms (GCM) 10K type strain sequencing project: providing services to taxonomists for standard genome sequencing and annotation.</title>
        <authorList>
            <consortium name="The Broad Institute Genomics Platform"/>
            <consortium name="The Broad Institute Genome Sequencing Center for Infectious Disease"/>
            <person name="Wu L."/>
            <person name="Ma J."/>
        </authorList>
    </citation>
    <scope>NUCLEOTIDE SEQUENCE [LARGE SCALE GENOMIC DNA]</scope>
    <source>
        <strain evidence="3">CGMCC 4.7283</strain>
    </source>
</reference>
<dbReference type="SUPFAM" id="SSF56563">
    <property type="entry name" value="Major capsid protein gp5"/>
    <property type="match status" value="1"/>
</dbReference>
<protein>
    <submittedName>
        <fullName evidence="2">Phage major capsid protein</fullName>
    </submittedName>
</protein>
<dbReference type="Pfam" id="PF05065">
    <property type="entry name" value="Phage_capsid"/>
    <property type="match status" value="1"/>
</dbReference>
<evidence type="ECO:0000259" key="1">
    <source>
        <dbReference type="Pfam" id="PF05065"/>
    </source>
</evidence>
<sequence>MTIQNRPVSTEIVASGALLPWLARSKALLSQYPGRGVAGTAEALGAPLEIIERIKAAVAAETVAGQPGLAGSSTAVTAFVAQAAETSVLFRMLADSSVTAAPMQTWLATSVMAATATEIDEGKPIPLQALNMRRDKLEAFKVAALIATTAELWTATSGEGQAFISHLLRAAAAEAADRALFQRLTNSGTFEATDYGSDLDAIRQMIEGMLSAVHTGAFSRLYWALSPKAWNWLVTMPNLPDSMNPFDGMILGRPAVLSDGLDPWRMALVNARAIGSNLERVEIAASGQATIQMLDNPTNDTVTPTATNAVSMFQTNGRAVRMILHLAAQPLRENAIAFATITEPTSI</sequence>
<evidence type="ECO:0000313" key="2">
    <source>
        <dbReference type="EMBL" id="MFC4671696.1"/>
    </source>
</evidence>